<dbReference type="Pfam" id="PF02110">
    <property type="entry name" value="HK"/>
    <property type="match status" value="1"/>
</dbReference>
<dbReference type="Proteomes" id="UP000269883">
    <property type="component" value="Chromosome"/>
</dbReference>
<dbReference type="AlphaFoldDB" id="A0A2Z6AZE9"/>
<dbReference type="GO" id="GO:0009229">
    <property type="term" value="P:thiamine diphosphate biosynthetic process"/>
    <property type="evidence" value="ECO:0007669"/>
    <property type="project" value="UniProtKB-UniRule"/>
</dbReference>
<protein>
    <recommendedName>
        <fullName evidence="11">Hydroxyethylthiazole kinase</fullName>
        <ecNumber evidence="11">2.7.1.50</ecNumber>
    </recommendedName>
    <alternativeName>
        <fullName evidence="11">4-methyl-5-beta-hydroxyethylthiazole kinase</fullName>
        <shortName evidence="11">TH kinase</shortName>
        <shortName evidence="11">Thz kinase</shortName>
    </alternativeName>
</protein>
<dbReference type="KEGG" id="dfl:DFE_1837"/>
<evidence type="ECO:0000313" key="13">
    <source>
        <dbReference type="Proteomes" id="UP000269883"/>
    </source>
</evidence>
<dbReference type="CDD" id="cd01170">
    <property type="entry name" value="THZ_kinase"/>
    <property type="match status" value="1"/>
</dbReference>
<dbReference type="InterPro" id="IPR029056">
    <property type="entry name" value="Ribokinase-like"/>
</dbReference>
<evidence type="ECO:0000256" key="8">
    <source>
        <dbReference type="ARBA" id="ARBA00022840"/>
    </source>
</evidence>
<evidence type="ECO:0000256" key="3">
    <source>
        <dbReference type="ARBA" id="ARBA00004868"/>
    </source>
</evidence>
<dbReference type="Gene3D" id="3.40.1190.20">
    <property type="match status" value="1"/>
</dbReference>
<keyword evidence="4 11" id="KW-0808">Transferase</keyword>
<dbReference type="InterPro" id="IPR000417">
    <property type="entry name" value="Hyethyz_kinase"/>
</dbReference>
<evidence type="ECO:0000256" key="2">
    <source>
        <dbReference type="ARBA" id="ARBA00001946"/>
    </source>
</evidence>
<evidence type="ECO:0000313" key="12">
    <source>
        <dbReference type="EMBL" id="BBD08563.1"/>
    </source>
</evidence>
<keyword evidence="7 11" id="KW-0418">Kinase</keyword>
<keyword evidence="13" id="KW-1185">Reference proteome</keyword>
<feature type="binding site" evidence="11">
    <location>
        <position position="184"/>
    </location>
    <ligand>
        <name>ATP</name>
        <dbReference type="ChEBI" id="CHEBI:30616"/>
    </ligand>
</feature>
<dbReference type="SUPFAM" id="SSF53613">
    <property type="entry name" value="Ribokinase-like"/>
    <property type="match status" value="1"/>
</dbReference>
<evidence type="ECO:0000256" key="10">
    <source>
        <dbReference type="ARBA" id="ARBA00022977"/>
    </source>
</evidence>
<evidence type="ECO:0000256" key="5">
    <source>
        <dbReference type="ARBA" id="ARBA00022723"/>
    </source>
</evidence>
<dbReference type="OrthoDB" id="8909021at2"/>
<comment type="similarity">
    <text evidence="11">Belongs to the Thz kinase family.</text>
</comment>
<keyword evidence="10 11" id="KW-0784">Thiamine biosynthesis</keyword>
<dbReference type="GO" id="GO:0005524">
    <property type="term" value="F:ATP binding"/>
    <property type="evidence" value="ECO:0007669"/>
    <property type="project" value="UniProtKB-UniRule"/>
</dbReference>
<comment type="pathway">
    <text evidence="3 11">Cofactor biosynthesis; thiamine diphosphate biosynthesis; 4-methyl-5-(2-phosphoethyl)-thiazole from 5-(2-hydroxyethyl)-4-methylthiazole: step 1/1.</text>
</comment>
<sequence>MTDISTIFENLEEVRATTPLVHNITNFVVMNTTANALLALGASPIMAHAPEEMDDLIGIVGGLVINIGTLRGPWIESMIKAGTAASERGIPVVFDPVGAGASRLRTDTAVTIMNECNPTILRGNASEILTVAAATGAADKQRVAAALAAAGGANRGVDSTHSGEGISDVASDLANEYGCTVIISGPSDTITDGDSLITVTGGHNLMTKVTGMGCTASALCGAFAVTAGDPFDASVSAMAVMSAAGAVAAAQSQGPGTLQMHFYDALHNLTREQLEQAIELEWM</sequence>
<gene>
    <name evidence="11 12" type="primary">thiM</name>
    <name evidence="12" type="ORF">DFE_1837</name>
</gene>
<comment type="catalytic activity">
    <reaction evidence="1 11">
        <text>5-(2-hydroxyethyl)-4-methylthiazole + ATP = 4-methyl-5-(2-phosphooxyethyl)-thiazole + ADP + H(+)</text>
        <dbReference type="Rhea" id="RHEA:24212"/>
        <dbReference type="ChEBI" id="CHEBI:15378"/>
        <dbReference type="ChEBI" id="CHEBI:17957"/>
        <dbReference type="ChEBI" id="CHEBI:30616"/>
        <dbReference type="ChEBI" id="CHEBI:58296"/>
        <dbReference type="ChEBI" id="CHEBI:456216"/>
        <dbReference type="EC" id="2.7.1.50"/>
    </reaction>
</comment>
<dbReference type="UniPathway" id="UPA00060">
    <property type="reaction ID" value="UER00139"/>
</dbReference>
<comment type="cofactor">
    <cofactor evidence="2 11">
        <name>Mg(2+)</name>
        <dbReference type="ChEBI" id="CHEBI:18420"/>
    </cofactor>
</comment>
<evidence type="ECO:0000256" key="4">
    <source>
        <dbReference type="ARBA" id="ARBA00022679"/>
    </source>
</evidence>
<dbReference type="GO" id="GO:0000287">
    <property type="term" value="F:magnesium ion binding"/>
    <property type="evidence" value="ECO:0007669"/>
    <property type="project" value="UniProtKB-UniRule"/>
</dbReference>
<comment type="function">
    <text evidence="11">Catalyzes the phosphorylation of the hydroxyl group of 4-methyl-5-beta-hydroxyethylthiazole (THZ).</text>
</comment>
<organism evidence="12 13">
    <name type="scientific">Desulfovibrio ferrophilus</name>
    <dbReference type="NCBI Taxonomy" id="241368"/>
    <lineage>
        <taxon>Bacteria</taxon>
        <taxon>Pseudomonadati</taxon>
        <taxon>Thermodesulfobacteriota</taxon>
        <taxon>Desulfovibrionia</taxon>
        <taxon>Desulfovibrionales</taxon>
        <taxon>Desulfovibrionaceae</taxon>
        <taxon>Desulfovibrio</taxon>
    </lineage>
</organism>
<accession>A0A2Z6AZE9</accession>
<evidence type="ECO:0000256" key="6">
    <source>
        <dbReference type="ARBA" id="ARBA00022741"/>
    </source>
</evidence>
<keyword evidence="8 11" id="KW-0067">ATP-binding</keyword>
<dbReference type="GO" id="GO:0009228">
    <property type="term" value="P:thiamine biosynthetic process"/>
    <property type="evidence" value="ECO:0007669"/>
    <property type="project" value="UniProtKB-KW"/>
</dbReference>
<dbReference type="EMBL" id="AP017378">
    <property type="protein sequence ID" value="BBD08563.1"/>
    <property type="molecule type" value="Genomic_DNA"/>
</dbReference>
<dbReference type="PRINTS" id="PR01099">
    <property type="entry name" value="HYETHTZKNASE"/>
</dbReference>
<keyword evidence="9 11" id="KW-0460">Magnesium</keyword>
<evidence type="ECO:0000256" key="11">
    <source>
        <dbReference type="HAMAP-Rule" id="MF_00228"/>
    </source>
</evidence>
<keyword evidence="5 11" id="KW-0479">Metal-binding</keyword>
<reference evidence="12 13" key="1">
    <citation type="journal article" date="2018" name="Sci. Adv.">
        <title>Multi-heme cytochromes provide a pathway for survival in energy-limited environments.</title>
        <authorList>
            <person name="Deng X."/>
            <person name="Dohmae N."/>
            <person name="Nealson K.H."/>
            <person name="Hashimoto K."/>
            <person name="Okamoto A."/>
        </authorList>
    </citation>
    <scope>NUCLEOTIDE SEQUENCE [LARGE SCALE GENOMIC DNA]</scope>
    <source>
        <strain evidence="12 13">IS5</strain>
    </source>
</reference>
<feature type="binding site" evidence="11">
    <location>
        <position position="211"/>
    </location>
    <ligand>
        <name>substrate</name>
    </ligand>
</feature>
<evidence type="ECO:0000256" key="7">
    <source>
        <dbReference type="ARBA" id="ARBA00022777"/>
    </source>
</evidence>
<evidence type="ECO:0000256" key="1">
    <source>
        <dbReference type="ARBA" id="ARBA00001771"/>
    </source>
</evidence>
<feature type="binding site" evidence="11">
    <location>
        <position position="46"/>
    </location>
    <ligand>
        <name>substrate</name>
    </ligand>
</feature>
<keyword evidence="6 11" id="KW-0547">Nucleotide-binding</keyword>
<feature type="binding site" evidence="11">
    <location>
        <position position="122"/>
    </location>
    <ligand>
        <name>ATP</name>
        <dbReference type="ChEBI" id="CHEBI:30616"/>
    </ligand>
</feature>
<dbReference type="PIRSF" id="PIRSF000513">
    <property type="entry name" value="Thz_kinase"/>
    <property type="match status" value="1"/>
</dbReference>
<proteinExistence type="inferred from homology"/>
<name>A0A2Z6AZE9_9BACT</name>
<dbReference type="RefSeq" id="WP_126378755.1">
    <property type="nucleotide sequence ID" value="NZ_AP017378.1"/>
</dbReference>
<dbReference type="GO" id="GO:0004417">
    <property type="term" value="F:hydroxyethylthiazole kinase activity"/>
    <property type="evidence" value="ECO:0007669"/>
    <property type="project" value="UniProtKB-UniRule"/>
</dbReference>
<evidence type="ECO:0000256" key="9">
    <source>
        <dbReference type="ARBA" id="ARBA00022842"/>
    </source>
</evidence>
<dbReference type="HAMAP" id="MF_00228">
    <property type="entry name" value="Thz_kinase"/>
    <property type="match status" value="1"/>
</dbReference>
<dbReference type="EC" id="2.7.1.50" evidence="11"/>